<keyword evidence="5" id="KW-0808">Transferase</keyword>
<keyword evidence="12" id="KW-1133">Transmembrane helix</keyword>
<keyword evidence="12" id="KW-0812">Transmembrane</keyword>
<dbReference type="Pfam" id="PF00512">
    <property type="entry name" value="HisKA"/>
    <property type="match status" value="1"/>
</dbReference>
<dbReference type="EC" id="2.7.13.3" evidence="3"/>
<dbReference type="Gene3D" id="1.10.287.130">
    <property type="match status" value="1"/>
</dbReference>
<sequence length="628" mass="66634">MLKFMIDAPKPSSTSPLTGLTVARNPLRVSVVLWHLGWSTLALMGLAGMLFLTTTSFVVGAMVAGAIPGLCGIFLLSNDSLRRRQILLWIWSLCSLIAVGLTGGVAGPLAVWIAAPLAAAVAFNQRVLISLGASLSFMCLLIATFLSVSQNIRIPDDQEGFWLSFLSLLSVMVGLSLALMPALRARVERARDAEDAHERLLTQLTEQPCLILTFDEGGQVLSAYGEAPAGLDIRLMMEHGLTACAHVPDRVAVALSVEQATSLGRSEVGFTPHAALDHYLHLSLRRGPDGRLYGVMSDASLTHGREVALEQAKVEAEGLNQSKSEFLASMSHELRTPLNAVIGFSDIMRQKMFGPLSAKYAEYSQLIFESGQHVLDLINDVLDVSKIEAQKYTLSIEAFDAREPVSAALRIVRAQAQNMIQNMAEPGATEGTGGVRIKSVLPHSPIAVKADKRALKQICLNLLTNAVRFTPAGGQVTLMLNVVGADRLEINITDTGTGISPADLTRLGQPYEQGGSNAQKAGGTGLGLSLVKSLAHLHGGSMTIESTLGVGTSVSVILPIISEEAGPVEINAVSTASQAGDDAITAFDARHVRTRILDHVSTSTASAEGGAQSDPGGFSDFIIRPPRS</sequence>
<dbReference type="PROSITE" id="PS50109">
    <property type="entry name" value="HIS_KIN"/>
    <property type="match status" value="1"/>
</dbReference>
<dbReference type="SMART" id="SM00388">
    <property type="entry name" value="HisKA"/>
    <property type="match status" value="1"/>
</dbReference>
<dbReference type="PANTHER" id="PTHR43047">
    <property type="entry name" value="TWO-COMPONENT HISTIDINE PROTEIN KINASE"/>
    <property type="match status" value="1"/>
</dbReference>
<evidence type="ECO:0000256" key="9">
    <source>
        <dbReference type="ARBA" id="ARBA00023012"/>
    </source>
</evidence>
<dbReference type="InterPro" id="IPR004358">
    <property type="entry name" value="Sig_transdc_His_kin-like_C"/>
</dbReference>
<dbReference type="EMBL" id="BMZB01000001">
    <property type="protein sequence ID" value="GGZ20331.1"/>
    <property type="molecule type" value="Genomic_DNA"/>
</dbReference>
<dbReference type="GO" id="GO:0000155">
    <property type="term" value="F:phosphorelay sensor kinase activity"/>
    <property type="evidence" value="ECO:0007669"/>
    <property type="project" value="InterPro"/>
</dbReference>
<evidence type="ECO:0000256" key="7">
    <source>
        <dbReference type="ARBA" id="ARBA00022777"/>
    </source>
</evidence>
<proteinExistence type="predicted"/>
<feature type="transmembrane region" description="Helical" evidence="12">
    <location>
        <begin position="31"/>
        <end position="51"/>
    </location>
</feature>
<keyword evidence="8" id="KW-0067">ATP-binding</keyword>
<evidence type="ECO:0000259" key="13">
    <source>
        <dbReference type="PROSITE" id="PS50109"/>
    </source>
</evidence>
<keyword evidence="7 14" id="KW-0418">Kinase</keyword>
<evidence type="ECO:0000256" key="5">
    <source>
        <dbReference type="ARBA" id="ARBA00022679"/>
    </source>
</evidence>
<dbReference type="AlphaFoldDB" id="A0A918UME7"/>
<keyword evidence="10 12" id="KW-0472">Membrane</keyword>
<dbReference type="SUPFAM" id="SSF47384">
    <property type="entry name" value="Homodimeric domain of signal transducing histidine kinase"/>
    <property type="match status" value="1"/>
</dbReference>
<evidence type="ECO:0000256" key="12">
    <source>
        <dbReference type="SAM" id="Phobius"/>
    </source>
</evidence>
<reference evidence="14" key="1">
    <citation type="journal article" date="2014" name="Int. J. Syst. Evol. Microbiol.">
        <title>Complete genome sequence of Corynebacterium casei LMG S-19264T (=DSM 44701T), isolated from a smear-ripened cheese.</title>
        <authorList>
            <consortium name="US DOE Joint Genome Institute (JGI-PGF)"/>
            <person name="Walter F."/>
            <person name="Albersmeier A."/>
            <person name="Kalinowski J."/>
            <person name="Ruckert C."/>
        </authorList>
    </citation>
    <scope>NUCLEOTIDE SEQUENCE</scope>
    <source>
        <strain evidence="14">KCTC 32296</strain>
    </source>
</reference>
<protein>
    <recommendedName>
        <fullName evidence="3">histidine kinase</fullName>
        <ecNumber evidence="3">2.7.13.3</ecNumber>
    </recommendedName>
</protein>
<dbReference type="Gene3D" id="3.30.565.10">
    <property type="entry name" value="Histidine kinase-like ATPase, C-terminal domain"/>
    <property type="match status" value="1"/>
</dbReference>
<comment type="catalytic activity">
    <reaction evidence="1">
        <text>ATP + protein L-histidine = ADP + protein N-phospho-L-histidine.</text>
        <dbReference type="EC" id="2.7.13.3"/>
    </reaction>
</comment>
<evidence type="ECO:0000256" key="10">
    <source>
        <dbReference type="ARBA" id="ARBA00023136"/>
    </source>
</evidence>
<dbReference type="InterPro" id="IPR036097">
    <property type="entry name" value="HisK_dim/P_sf"/>
</dbReference>
<dbReference type="SUPFAM" id="SSF55874">
    <property type="entry name" value="ATPase domain of HSP90 chaperone/DNA topoisomerase II/histidine kinase"/>
    <property type="match status" value="1"/>
</dbReference>
<comment type="caution">
    <text evidence="14">The sequence shown here is derived from an EMBL/GenBank/DDBJ whole genome shotgun (WGS) entry which is preliminary data.</text>
</comment>
<gene>
    <name evidence="14" type="primary">divJ</name>
    <name evidence="14" type="ORF">GCM10011273_01140</name>
</gene>
<dbReference type="CDD" id="cd00082">
    <property type="entry name" value="HisKA"/>
    <property type="match status" value="1"/>
</dbReference>
<evidence type="ECO:0000313" key="15">
    <source>
        <dbReference type="Proteomes" id="UP000662572"/>
    </source>
</evidence>
<dbReference type="PANTHER" id="PTHR43047:SF72">
    <property type="entry name" value="OSMOSENSING HISTIDINE PROTEIN KINASE SLN1"/>
    <property type="match status" value="1"/>
</dbReference>
<feature type="transmembrane region" description="Helical" evidence="12">
    <location>
        <begin position="127"/>
        <end position="148"/>
    </location>
</feature>
<feature type="domain" description="Histidine kinase" evidence="13">
    <location>
        <begin position="329"/>
        <end position="562"/>
    </location>
</feature>
<feature type="region of interest" description="Disordered" evidence="11">
    <location>
        <begin position="602"/>
        <end position="628"/>
    </location>
</feature>
<keyword evidence="9" id="KW-0902">Two-component regulatory system</keyword>
<comment type="subcellular location">
    <subcellularLocation>
        <location evidence="2">Membrane</location>
    </subcellularLocation>
</comment>
<evidence type="ECO:0000256" key="4">
    <source>
        <dbReference type="ARBA" id="ARBA00022553"/>
    </source>
</evidence>
<dbReference type="Proteomes" id="UP000662572">
    <property type="component" value="Unassembled WGS sequence"/>
</dbReference>
<dbReference type="GO" id="GO:0005524">
    <property type="term" value="F:ATP binding"/>
    <property type="evidence" value="ECO:0007669"/>
    <property type="project" value="UniProtKB-KW"/>
</dbReference>
<evidence type="ECO:0000256" key="11">
    <source>
        <dbReference type="SAM" id="MobiDB-lite"/>
    </source>
</evidence>
<evidence type="ECO:0000256" key="1">
    <source>
        <dbReference type="ARBA" id="ARBA00000085"/>
    </source>
</evidence>
<evidence type="ECO:0000313" key="14">
    <source>
        <dbReference type="EMBL" id="GGZ20331.1"/>
    </source>
</evidence>
<dbReference type="SMART" id="SM00387">
    <property type="entry name" value="HATPase_c"/>
    <property type="match status" value="1"/>
</dbReference>
<keyword evidence="6" id="KW-0547">Nucleotide-binding</keyword>
<dbReference type="GO" id="GO:0009927">
    <property type="term" value="F:histidine phosphotransfer kinase activity"/>
    <property type="evidence" value="ECO:0007669"/>
    <property type="project" value="TreeGrafter"/>
</dbReference>
<accession>A0A918UME7</accession>
<reference evidence="14" key="2">
    <citation type="submission" date="2020-09" db="EMBL/GenBank/DDBJ databases">
        <authorList>
            <person name="Sun Q."/>
            <person name="Kim S."/>
        </authorList>
    </citation>
    <scope>NUCLEOTIDE SEQUENCE</scope>
    <source>
        <strain evidence="14">KCTC 32296</strain>
    </source>
</reference>
<dbReference type="InterPro" id="IPR003661">
    <property type="entry name" value="HisK_dim/P_dom"/>
</dbReference>
<dbReference type="InterPro" id="IPR003594">
    <property type="entry name" value="HATPase_dom"/>
</dbReference>
<organism evidence="14 15">
    <name type="scientific">Asticcacaulis endophyticus</name>
    <dbReference type="NCBI Taxonomy" id="1395890"/>
    <lineage>
        <taxon>Bacteria</taxon>
        <taxon>Pseudomonadati</taxon>
        <taxon>Pseudomonadota</taxon>
        <taxon>Alphaproteobacteria</taxon>
        <taxon>Caulobacterales</taxon>
        <taxon>Caulobacteraceae</taxon>
        <taxon>Asticcacaulis</taxon>
    </lineage>
</organism>
<dbReference type="Pfam" id="PF02518">
    <property type="entry name" value="HATPase_c"/>
    <property type="match status" value="1"/>
</dbReference>
<dbReference type="RefSeq" id="WP_229807501.1">
    <property type="nucleotide sequence ID" value="NZ_BMZB01000001.1"/>
</dbReference>
<feature type="transmembrane region" description="Helical" evidence="12">
    <location>
        <begin position="57"/>
        <end position="76"/>
    </location>
</feature>
<name>A0A918UME7_9CAUL</name>
<feature type="transmembrane region" description="Helical" evidence="12">
    <location>
        <begin position="160"/>
        <end position="183"/>
    </location>
</feature>
<dbReference type="FunFam" id="1.10.287.130:FF:000038">
    <property type="entry name" value="Sensory transduction histidine kinase"/>
    <property type="match status" value="1"/>
</dbReference>
<dbReference type="PRINTS" id="PR00344">
    <property type="entry name" value="BCTRLSENSOR"/>
</dbReference>
<dbReference type="InterPro" id="IPR036890">
    <property type="entry name" value="HATPase_C_sf"/>
</dbReference>
<evidence type="ECO:0000256" key="8">
    <source>
        <dbReference type="ARBA" id="ARBA00022840"/>
    </source>
</evidence>
<feature type="transmembrane region" description="Helical" evidence="12">
    <location>
        <begin position="88"/>
        <end position="115"/>
    </location>
</feature>
<dbReference type="GO" id="GO:0005886">
    <property type="term" value="C:plasma membrane"/>
    <property type="evidence" value="ECO:0007669"/>
    <property type="project" value="TreeGrafter"/>
</dbReference>
<keyword evidence="4" id="KW-0597">Phosphoprotein</keyword>
<evidence type="ECO:0000256" key="6">
    <source>
        <dbReference type="ARBA" id="ARBA00022741"/>
    </source>
</evidence>
<evidence type="ECO:0000256" key="3">
    <source>
        <dbReference type="ARBA" id="ARBA00012438"/>
    </source>
</evidence>
<keyword evidence="15" id="KW-1185">Reference proteome</keyword>
<dbReference type="InterPro" id="IPR005467">
    <property type="entry name" value="His_kinase_dom"/>
</dbReference>
<evidence type="ECO:0000256" key="2">
    <source>
        <dbReference type="ARBA" id="ARBA00004370"/>
    </source>
</evidence>